<evidence type="ECO:0000313" key="1">
    <source>
        <dbReference type="EMBL" id="MQM02819.1"/>
    </source>
</evidence>
<dbReference type="AlphaFoldDB" id="A0A843W0U8"/>
<evidence type="ECO:0000313" key="2">
    <source>
        <dbReference type="Proteomes" id="UP000652761"/>
    </source>
</evidence>
<dbReference type="Gene3D" id="3.40.50.1470">
    <property type="entry name" value="Peptidyl-tRNA hydrolase"/>
    <property type="match status" value="2"/>
</dbReference>
<accession>A0A843W0U8</accession>
<proteinExistence type="predicted"/>
<dbReference type="Proteomes" id="UP000652761">
    <property type="component" value="Unassembled WGS sequence"/>
</dbReference>
<gene>
    <name evidence="1" type="ORF">Taro_035587</name>
</gene>
<dbReference type="GO" id="GO:0004045">
    <property type="term" value="F:peptidyl-tRNA hydrolase activity"/>
    <property type="evidence" value="ECO:0007669"/>
    <property type="project" value="InterPro"/>
</dbReference>
<protein>
    <submittedName>
        <fullName evidence="1">Uncharacterized protein</fullName>
    </submittedName>
</protein>
<sequence>MSEDISAALHRLRLEGSKHVYLWTTVWGASGTRRSEERTPADDCTDSLPLPSRGAPLFWPGAGNPRHSGAISPPIPACPTTIVRTHHPFPAGRASATVSSSRSMVGVVSFPSPAVCTPDRLHRRRGHPGRLPLARWSRPFAARRSARQVFASLPDADGGKVEYTPWLIVGLGNPGNKYDGTRHNMLWVGFEMVDRIAKEEGITLNTIQSKALIGIGSIREVPILLVKPQAYMNFSGESIYDEMSLPNGVLRLQPKGGHGHHNGYCLDCFGTGLYLIYVSSSGYSYFKRGRGPQKGILSLSFFCRFKNVMDHLDGCREFPRISIGIGNPPGTMDMKAFLLQKFSSQERQQVEEGCSNTDHDVGSIYLSWVGWHQTGMSCPFVVVVADSESFPLVPLATVSDAR</sequence>
<reference evidence="1" key="1">
    <citation type="submission" date="2017-07" db="EMBL/GenBank/DDBJ databases">
        <title>Taro Niue Genome Assembly and Annotation.</title>
        <authorList>
            <person name="Atibalentja N."/>
            <person name="Keating K."/>
            <person name="Fields C.J."/>
        </authorList>
    </citation>
    <scope>NUCLEOTIDE SEQUENCE</scope>
    <source>
        <strain evidence="1">Niue_2</strain>
        <tissue evidence="1">Leaf</tissue>
    </source>
</reference>
<name>A0A843W0U8_COLES</name>
<comment type="caution">
    <text evidence="1">The sequence shown here is derived from an EMBL/GenBank/DDBJ whole genome shotgun (WGS) entry which is preliminary data.</text>
</comment>
<keyword evidence="2" id="KW-1185">Reference proteome</keyword>
<dbReference type="PANTHER" id="PTHR17224">
    <property type="entry name" value="PEPTIDYL-TRNA HYDROLASE"/>
    <property type="match status" value="1"/>
</dbReference>
<dbReference type="EMBL" id="NMUH01002923">
    <property type="protein sequence ID" value="MQM02819.1"/>
    <property type="molecule type" value="Genomic_DNA"/>
</dbReference>
<dbReference type="SUPFAM" id="SSF53178">
    <property type="entry name" value="Peptidyl-tRNA hydrolase-like"/>
    <property type="match status" value="2"/>
</dbReference>
<dbReference type="PANTHER" id="PTHR17224:SF3">
    <property type="entry name" value="CHLOROPLASTIC GROUP IIB INTRON SPLICING FACILITATOR CRS2-B, CHLOROPLASTIC"/>
    <property type="match status" value="1"/>
</dbReference>
<dbReference type="InterPro" id="IPR001328">
    <property type="entry name" value="Pept_tRNA_hydro"/>
</dbReference>
<dbReference type="Pfam" id="PF01195">
    <property type="entry name" value="Pept_tRNA_hydro"/>
    <property type="match status" value="2"/>
</dbReference>
<dbReference type="OrthoDB" id="1711136at2759"/>
<organism evidence="1 2">
    <name type="scientific">Colocasia esculenta</name>
    <name type="common">Wild taro</name>
    <name type="synonym">Arum esculentum</name>
    <dbReference type="NCBI Taxonomy" id="4460"/>
    <lineage>
        <taxon>Eukaryota</taxon>
        <taxon>Viridiplantae</taxon>
        <taxon>Streptophyta</taxon>
        <taxon>Embryophyta</taxon>
        <taxon>Tracheophyta</taxon>
        <taxon>Spermatophyta</taxon>
        <taxon>Magnoliopsida</taxon>
        <taxon>Liliopsida</taxon>
        <taxon>Araceae</taxon>
        <taxon>Aroideae</taxon>
        <taxon>Colocasieae</taxon>
        <taxon>Colocasia</taxon>
    </lineage>
</organism>
<dbReference type="InterPro" id="IPR036416">
    <property type="entry name" value="Pept_tRNA_hydro_sf"/>
</dbReference>